<comment type="caution">
    <text evidence="1">The sequence shown here is derived from an EMBL/GenBank/DDBJ whole genome shotgun (WGS) entry which is preliminary data.</text>
</comment>
<dbReference type="Proteomes" id="UP000276055">
    <property type="component" value="Unassembled WGS sequence"/>
</dbReference>
<accession>A0A495FNW3</accession>
<sequence>MLGSGGTRTVHGFAALFISTLLAGSLAGCSYEDEGRPPPTSAGVSPRPVYTVPAKDPAVVAVEARNYTELGQRLAKAPGRVLLGGSGPADGPSIGFLRAATVKTAGPYTVTLACVGISHARIFLTQRTVGGVDDKTFEIDCTATQTRTVQLQEGYIGAQLLRHDYNGAWTGAVAGIKITGP</sequence>
<gene>
    <name evidence="1" type="ORF">C8D78_0541</name>
</gene>
<reference evidence="1 2" key="1">
    <citation type="submission" date="2018-10" db="EMBL/GenBank/DDBJ databases">
        <title>Genomic Encyclopedia of Type Strains, Phase IV (KMG-IV): sequencing the most valuable type-strain genomes for metagenomic binning, comparative biology and taxonomic classification.</title>
        <authorList>
            <person name="Goeker M."/>
        </authorList>
    </citation>
    <scope>NUCLEOTIDE SEQUENCE [LARGE SCALE GENOMIC DNA]</scope>
    <source>
        <strain evidence="1 2">DSM 25586</strain>
    </source>
</reference>
<organism evidence="1 2">
    <name type="scientific">Arthrobacter oryzae</name>
    <dbReference type="NCBI Taxonomy" id="409290"/>
    <lineage>
        <taxon>Bacteria</taxon>
        <taxon>Bacillati</taxon>
        <taxon>Actinomycetota</taxon>
        <taxon>Actinomycetes</taxon>
        <taxon>Micrococcales</taxon>
        <taxon>Micrococcaceae</taxon>
        <taxon>Arthrobacter</taxon>
    </lineage>
</organism>
<dbReference type="AlphaFoldDB" id="A0A495FNW3"/>
<evidence type="ECO:0000313" key="1">
    <source>
        <dbReference type="EMBL" id="RKR30219.1"/>
    </source>
</evidence>
<protein>
    <submittedName>
        <fullName evidence="1">Uncharacterized protein</fullName>
    </submittedName>
</protein>
<evidence type="ECO:0000313" key="2">
    <source>
        <dbReference type="Proteomes" id="UP000276055"/>
    </source>
</evidence>
<proteinExistence type="predicted"/>
<dbReference type="EMBL" id="RBIR01000001">
    <property type="protein sequence ID" value="RKR30219.1"/>
    <property type="molecule type" value="Genomic_DNA"/>
</dbReference>
<name>A0A495FNW3_9MICC</name>